<feature type="compositionally biased region" description="Polar residues" evidence="5">
    <location>
        <begin position="28"/>
        <end position="39"/>
    </location>
</feature>
<comment type="similarity">
    <text evidence="2">Belongs to the CDK2AP family.</text>
</comment>
<gene>
    <name evidence="6" type="ORF">EB796_016925</name>
</gene>
<evidence type="ECO:0000313" key="6">
    <source>
        <dbReference type="EMBL" id="KAF6024765.1"/>
    </source>
</evidence>
<evidence type="ECO:0000256" key="3">
    <source>
        <dbReference type="ARBA" id="ARBA00022553"/>
    </source>
</evidence>
<comment type="subcellular location">
    <subcellularLocation>
        <location evidence="1">Nucleus</location>
    </subcellularLocation>
</comment>
<dbReference type="PANTHER" id="PTHR22607:SF3">
    <property type="entry name" value="CDK2-ASSOCIATED PROTEIN 1, ISOFORM B"/>
    <property type="match status" value="1"/>
</dbReference>
<dbReference type="Proteomes" id="UP000593567">
    <property type="component" value="Unassembled WGS sequence"/>
</dbReference>
<reference evidence="6" key="1">
    <citation type="submission" date="2020-06" db="EMBL/GenBank/DDBJ databases">
        <title>Draft genome of Bugula neritina, a colonial animal packing powerful symbionts and potential medicines.</title>
        <authorList>
            <person name="Rayko M."/>
        </authorList>
    </citation>
    <scope>NUCLEOTIDE SEQUENCE [LARGE SCALE GENOMIC DNA]</scope>
    <source>
        <strain evidence="6">Kwan_BN1</strain>
    </source>
</reference>
<keyword evidence="7" id="KW-1185">Reference proteome</keyword>
<dbReference type="PANTHER" id="PTHR22607">
    <property type="entry name" value="DELETED IN ORAL CANCER 1/CDK2-ASSOCIATED PROTEIN 1"/>
    <property type="match status" value="1"/>
</dbReference>
<feature type="compositionally biased region" description="Low complexity" evidence="5">
    <location>
        <begin position="12"/>
        <end position="23"/>
    </location>
</feature>
<protein>
    <recommendedName>
        <fullName evidence="8">Cyclin-dependent kinase 2-associated protein 1</fullName>
    </recommendedName>
</protein>
<dbReference type="EMBL" id="VXIV02002536">
    <property type="protein sequence ID" value="KAF6024765.1"/>
    <property type="molecule type" value="Genomic_DNA"/>
</dbReference>
<evidence type="ECO:0000313" key="7">
    <source>
        <dbReference type="Proteomes" id="UP000593567"/>
    </source>
</evidence>
<evidence type="ECO:0000256" key="4">
    <source>
        <dbReference type="ARBA" id="ARBA00023242"/>
    </source>
</evidence>
<evidence type="ECO:0000256" key="5">
    <source>
        <dbReference type="SAM" id="MobiDB-lite"/>
    </source>
</evidence>
<dbReference type="AlphaFoldDB" id="A0A7J7JF59"/>
<dbReference type="Pfam" id="PF09806">
    <property type="entry name" value="CDK2AP"/>
    <property type="match status" value="1"/>
</dbReference>
<dbReference type="GO" id="GO:0005634">
    <property type="term" value="C:nucleus"/>
    <property type="evidence" value="ECO:0007669"/>
    <property type="project" value="UniProtKB-SubCell"/>
</dbReference>
<organism evidence="6 7">
    <name type="scientific">Bugula neritina</name>
    <name type="common">Brown bryozoan</name>
    <name type="synonym">Sertularia neritina</name>
    <dbReference type="NCBI Taxonomy" id="10212"/>
    <lineage>
        <taxon>Eukaryota</taxon>
        <taxon>Metazoa</taxon>
        <taxon>Spiralia</taxon>
        <taxon>Lophotrochozoa</taxon>
        <taxon>Bryozoa</taxon>
        <taxon>Gymnolaemata</taxon>
        <taxon>Cheilostomatida</taxon>
        <taxon>Flustrina</taxon>
        <taxon>Buguloidea</taxon>
        <taxon>Bugulidae</taxon>
        <taxon>Bugula</taxon>
    </lineage>
</organism>
<keyword evidence="3" id="KW-0597">Phosphoprotein</keyword>
<proteinExistence type="inferred from homology"/>
<evidence type="ECO:0008006" key="8">
    <source>
        <dbReference type="Google" id="ProtNLM"/>
    </source>
</evidence>
<feature type="region of interest" description="Disordered" evidence="5">
    <location>
        <begin position="1"/>
        <end position="44"/>
    </location>
</feature>
<dbReference type="InterPro" id="IPR017266">
    <property type="entry name" value="DOC_1/2"/>
</dbReference>
<dbReference type="OrthoDB" id="9628807at2759"/>
<sequence>MMSDDIQVIDYSSSPAGSRSSPALGRMTNKSPATHSKPSTPSPAVIQQLPQQVDPMLTHAQSKYAALLAIIEELGKDIRPTYAGNKLAAERLKRGIVHARVLTRDCMQEADRNIRGSH</sequence>
<accession>A0A7J7JF59</accession>
<comment type="caution">
    <text evidence="6">The sequence shown here is derived from an EMBL/GenBank/DDBJ whole genome shotgun (WGS) entry which is preliminary data.</text>
</comment>
<dbReference type="GO" id="GO:0005737">
    <property type="term" value="C:cytoplasm"/>
    <property type="evidence" value="ECO:0007669"/>
    <property type="project" value="TreeGrafter"/>
</dbReference>
<evidence type="ECO:0000256" key="1">
    <source>
        <dbReference type="ARBA" id="ARBA00004123"/>
    </source>
</evidence>
<evidence type="ECO:0000256" key="2">
    <source>
        <dbReference type="ARBA" id="ARBA00008485"/>
    </source>
</evidence>
<keyword evidence="4" id="KW-0539">Nucleus</keyword>
<name>A0A7J7JF59_BUGNE</name>
<dbReference type="Gene3D" id="6.10.140.1300">
    <property type="match status" value="1"/>
</dbReference>